<dbReference type="NCBIfam" id="TIGR00727">
    <property type="entry name" value="ISP4_OPT"/>
    <property type="match status" value="1"/>
</dbReference>
<evidence type="ECO:0000256" key="7">
    <source>
        <dbReference type="ARBA" id="ARBA00022989"/>
    </source>
</evidence>
<evidence type="ECO:0000313" key="12">
    <source>
        <dbReference type="Proteomes" id="UP001408356"/>
    </source>
</evidence>
<accession>A0ABR2V9T1</accession>
<name>A0ABR2V9T1_9PEZI</name>
<keyword evidence="8 10" id="KW-0472">Membrane</keyword>
<comment type="subcellular location">
    <subcellularLocation>
        <location evidence="1">Membrane</location>
        <topology evidence="1">Multi-pass membrane protein</topology>
    </subcellularLocation>
</comment>
<keyword evidence="7 10" id="KW-1133">Transmembrane helix</keyword>
<gene>
    <name evidence="11" type="ORF">SUNI508_04175</name>
</gene>
<evidence type="ECO:0000313" key="11">
    <source>
        <dbReference type="EMBL" id="KAK9423281.1"/>
    </source>
</evidence>
<proteinExistence type="inferred from homology"/>
<feature type="transmembrane region" description="Helical" evidence="10">
    <location>
        <begin position="107"/>
        <end position="127"/>
    </location>
</feature>
<comment type="similarity">
    <text evidence="2">Belongs to the oligopeptide OPT transporter family.</text>
</comment>
<feature type="region of interest" description="Disordered" evidence="9">
    <location>
        <begin position="1"/>
        <end position="22"/>
    </location>
</feature>
<sequence>MGFAFRKKASMAPAEDEATSTTTGAVIEIGGVEVHPEADLKKFKRLHKWDPFLDVENLDTVDCALATDDIEKEAAVQETLLIEDSPYPEVRAAVRPEDDPDIPVNTIRAWTIGFLLCTIVAACNILLGMRRSPTYITATVVQLIAYPLGRAWHRFIPAKSFTLFGHELDLNPCPFNMKEHTIITIMTAAGASASYAIDILLAQEVFYNQFFGWGFQILLVVSTQAMGFGMAGILRRFLVWPAAMVWPATLIFTTVMYSLHDHSPSNPSTSNGWRIGRYKFFLIVALCTFCYEWIPQVMATFLQVFTFVCWIAPENVVVNQVFGGQTGLGLLPISFDWSIVTGFLGSPLQTPAFAIFNVGAGILIMMIGCIGMAYAGPDFMKYLPISANSNFDHFGNSYNTSRILTSDFTFNQTAYEEYSPLMLGPAFSLSYGMSFATLISTIVHVALFYGKDIMSRARNARFEEADVHLKLMRKYKEAPEWWFFTVFIISFAFGMIASQVWETHLTWWAYILCVVIGAVFILPVGVIQAITNQQTGLNVITEMVVGYMTPGRPVAMMLFKSWGYMLAYNGLTYVSDLKIGHYMKIPPRTMFAAQLFAVVWLSIVQIAAYNFLLGNIEGVCTSTQVNGLTCPHAKTFYNASVIWGLLGPAKMFGVGQLYSWANWFWLIGAACPVAQYFLAKRYPRSFLRYVFFPAIFGAAGMIPPATTWYLGQYVIVGLLFNYVIKKRFFGWWSRYNYVMSGALDIGTAFCVVISALALGLSGANFPDWWGNTVWQLNLDNDGTAVTKILPGDGSFLGPPRWH</sequence>
<dbReference type="Pfam" id="PF03169">
    <property type="entry name" value="OPT"/>
    <property type="match status" value="1"/>
</dbReference>
<feature type="transmembrane region" description="Helical" evidence="10">
    <location>
        <begin position="239"/>
        <end position="259"/>
    </location>
</feature>
<dbReference type="NCBIfam" id="TIGR00728">
    <property type="entry name" value="OPT_sfam"/>
    <property type="match status" value="1"/>
</dbReference>
<feature type="transmembrane region" description="Helical" evidence="10">
    <location>
        <begin position="325"/>
        <end position="345"/>
    </location>
</feature>
<keyword evidence="3" id="KW-0813">Transport</keyword>
<keyword evidence="5" id="KW-0571">Peptide transport</keyword>
<feature type="transmembrane region" description="Helical" evidence="10">
    <location>
        <begin position="280"/>
        <end position="313"/>
    </location>
</feature>
<evidence type="ECO:0000256" key="9">
    <source>
        <dbReference type="SAM" id="MobiDB-lite"/>
    </source>
</evidence>
<feature type="transmembrane region" description="Helical" evidence="10">
    <location>
        <begin position="736"/>
        <end position="760"/>
    </location>
</feature>
<feature type="transmembrane region" description="Helical" evidence="10">
    <location>
        <begin position="481"/>
        <end position="501"/>
    </location>
</feature>
<feature type="transmembrane region" description="Helical" evidence="10">
    <location>
        <begin position="429"/>
        <end position="449"/>
    </location>
</feature>
<evidence type="ECO:0000256" key="1">
    <source>
        <dbReference type="ARBA" id="ARBA00004141"/>
    </source>
</evidence>
<dbReference type="InterPro" id="IPR004813">
    <property type="entry name" value="OPT"/>
</dbReference>
<organism evidence="11 12">
    <name type="scientific">Seiridium unicorne</name>
    <dbReference type="NCBI Taxonomy" id="138068"/>
    <lineage>
        <taxon>Eukaryota</taxon>
        <taxon>Fungi</taxon>
        <taxon>Dikarya</taxon>
        <taxon>Ascomycota</taxon>
        <taxon>Pezizomycotina</taxon>
        <taxon>Sordariomycetes</taxon>
        <taxon>Xylariomycetidae</taxon>
        <taxon>Amphisphaeriales</taxon>
        <taxon>Sporocadaceae</taxon>
        <taxon>Seiridium</taxon>
    </lineage>
</organism>
<protein>
    <submittedName>
        <fullName evidence="11">Uncharacterized protein</fullName>
    </submittedName>
</protein>
<feature type="transmembrane region" description="Helical" evidence="10">
    <location>
        <begin position="213"/>
        <end position="233"/>
    </location>
</feature>
<evidence type="ECO:0000256" key="5">
    <source>
        <dbReference type="ARBA" id="ARBA00022856"/>
    </source>
</evidence>
<feature type="transmembrane region" description="Helical" evidence="10">
    <location>
        <begin position="591"/>
        <end position="612"/>
    </location>
</feature>
<feature type="transmembrane region" description="Helical" evidence="10">
    <location>
        <begin position="660"/>
        <end position="679"/>
    </location>
</feature>
<evidence type="ECO:0000256" key="3">
    <source>
        <dbReference type="ARBA" id="ARBA00022448"/>
    </source>
</evidence>
<evidence type="ECO:0000256" key="6">
    <source>
        <dbReference type="ARBA" id="ARBA00022927"/>
    </source>
</evidence>
<dbReference type="Proteomes" id="UP001408356">
    <property type="component" value="Unassembled WGS sequence"/>
</dbReference>
<keyword evidence="6" id="KW-0653">Protein transport</keyword>
<dbReference type="InterPro" id="IPR004648">
    <property type="entry name" value="Oligpept_transpt"/>
</dbReference>
<feature type="transmembrane region" description="Helical" evidence="10">
    <location>
        <begin position="352"/>
        <end position="375"/>
    </location>
</feature>
<dbReference type="PANTHER" id="PTHR22601">
    <property type="entry name" value="ISP4 LIKE PROTEIN"/>
    <property type="match status" value="1"/>
</dbReference>
<evidence type="ECO:0000256" key="4">
    <source>
        <dbReference type="ARBA" id="ARBA00022692"/>
    </source>
</evidence>
<evidence type="ECO:0000256" key="2">
    <source>
        <dbReference type="ARBA" id="ARBA00008807"/>
    </source>
</evidence>
<reference evidence="11 12" key="1">
    <citation type="journal article" date="2024" name="J. Plant Pathol.">
        <title>Sequence and assembly of the genome of Seiridium unicorne, isolate CBS 538.82, causal agent of cypress canker disease.</title>
        <authorList>
            <person name="Scali E."/>
            <person name="Rocca G.D."/>
            <person name="Danti R."/>
            <person name="Garbelotto M."/>
            <person name="Barberini S."/>
            <person name="Baroncelli R."/>
            <person name="Emiliani G."/>
        </authorList>
    </citation>
    <scope>NUCLEOTIDE SEQUENCE [LARGE SCALE GENOMIC DNA]</scope>
    <source>
        <strain evidence="11 12">BM-138-508</strain>
    </source>
</reference>
<feature type="transmembrane region" description="Helical" evidence="10">
    <location>
        <begin position="507"/>
        <end position="527"/>
    </location>
</feature>
<feature type="transmembrane region" description="Helical" evidence="10">
    <location>
        <begin position="708"/>
        <end position="724"/>
    </location>
</feature>
<keyword evidence="4 10" id="KW-0812">Transmembrane</keyword>
<dbReference type="EMBL" id="JARVKF010000079">
    <property type="protein sequence ID" value="KAK9423281.1"/>
    <property type="molecule type" value="Genomic_DNA"/>
</dbReference>
<comment type="caution">
    <text evidence="11">The sequence shown here is derived from an EMBL/GenBank/DDBJ whole genome shotgun (WGS) entry which is preliminary data.</text>
</comment>
<evidence type="ECO:0000256" key="8">
    <source>
        <dbReference type="ARBA" id="ARBA00023136"/>
    </source>
</evidence>
<evidence type="ECO:0000256" key="10">
    <source>
        <dbReference type="SAM" id="Phobius"/>
    </source>
</evidence>
<feature type="transmembrane region" description="Helical" evidence="10">
    <location>
        <begin position="686"/>
        <end position="702"/>
    </location>
</feature>
<keyword evidence="12" id="KW-1185">Reference proteome</keyword>